<keyword evidence="4" id="KW-0862">Zinc</keyword>
<organism evidence="8 9">
    <name type="scientific">Theileria parva</name>
    <name type="common">East coast fever infection agent</name>
    <dbReference type="NCBI Taxonomy" id="5875"/>
    <lineage>
        <taxon>Eukaryota</taxon>
        <taxon>Sar</taxon>
        <taxon>Alveolata</taxon>
        <taxon>Apicomplexa</taxon>
        <taxon>Aconoidasida</taxon>
        <taxon>Piroplasmida</taxon>
        <taxon>Theileriidae</taxon>
        <taxon>Theileria</taxon>
    </lineage>
</organism>
<evidence type="ECO:0000256" key="6">
    <source>
        <dbReference type="PROSITE-ProRule" id="PRU00042"/>
    </source>
</evidence>
<dbReference type="eggNOG" id="KOG2893">
    <property type="taxonomic scope" value="Eukaryota"/>
</dbReference>
<evidence type="ECO:0000256" key="2">
    <source>
        <dbReference type="ARBA" id="ARBA00022723"/>
    </source>
</evidence>
<dbReference type="SMART" id="SM00355">
    <property type="entry name" value="ZnF_C2H2"/>
    <property type="match status" value="2"/>
</dbReference>
<comment type="subcellular location">
    <subcellularLocation>
        <location evidence="1">Nucleus</location>
    </subcellularLocation>
</comment>
<proteinExistence type="predicted"/>
<keyword evidence="9" id="KW-1185">Reference proteome</keyword>
<sequence>MGRKSRKSCTIKPFCFFCLREFDNEKVLIQHQKAKHFKCPECNRKLETANGLLVHLQQVHKSTLNRVPNSLEGRDNITSTIQGMNGVPVDIIEEHRMQYYNRLNNINKQKQQRINWTQIQLPNCFTPTTTTPNLLYNNNTVAPIAAVTTTNTTTTAAVESNKVENDNVVTGNKLLILDAYGLPIKQEKPDKDTINTKLHIKPFLSINHTTNANVVSTVNSLNNGNVVNDSVTSVSNKFESGWDVKSAKSGENMKEEKVIYYKVTGTKPLPIPLPSIPNTKLSYSTDDVSIEELRAKYKYNWVES</sequence>
<dbReference type="PANTHER" id="PTHR23215">
    <property type="entry name" value="ZINC FINGER PROTEIN 207"/>
    <property type="match status" value="1"/>
</dbReference>
<dbReference type="PROSITE" id="PS00028">
    <property type="entry name" value="ZINC_FINGER_C2H2_1"/>
    <property type="match status" value="1"/>
</dbReference>
<keyword evidence="5" id="KW-0539">Nucleus</keyword>
<evidence type="ECO:0000313" key="8">
    <source>
        <dbReference type="EMBL" id="EAN33870.1"/>
    </source>
</evidence>
<dbReference type="Proteomes" id="UP000001949">
    <property type="component" value="Unassembled WGS sequence"/>
</dbReference>
<protein>
    <recommendedName>
        <fullName evidence="7">C2H2-type domain-containing protein</fullName>
    </recommendedName>
</protein>
<dbReference type="GeneID" id="3503405"/>
<evidence type="ECO:0000313" key="9">
    <source>
        <dbReference type="Proteomes" id="UP000001949"/>
    </source>
</evidence>
<dbReference type="GO" id="GO:0005634">
    <property type="term" value="C:nucleus"/>
    <property type="evidence" value="ECO:0007669"/>
    <property type="project" value="UniProtKB-SubCell"/>
</dbReference>
<dbReference type="VEuPathDB" id="PiroplasmaDB:TpMuguga_01g00632"/>
<dbReference type="PROSITE" id="PS50157">
    <property type="entry name" value="ZINC_FINGER_C2H2_2"/>
    <property type="match status" value="1"/>
</dbReference>
<evidence type="ECO:0000256" key="1">
    <source>
        <dbReference type="ARBA" id="ARBA00004123"/>
    </source>
</evidence>
<reference evidence="8 9" key="1">
    <citation type="journal article" date="2005" name="Science">
        <title>Genome sequence of Theileria parva, a bovine pathogen that transforms lymphocytes.</title>
        <authorList>
            <person name="Gardner M.J."/>
            <person name="Bishop R."/>
            <person name="Shah T."/>
            <person name="de Villiers E.P."/>
            <person name="Carlton J.M."/>
            <person name="Hall N."/>
            <person name="Ren Q."/>
            <person name="Paulsen I.T."/>
            <person name="Pain A."/>
            <person name="Berriman M."/>
            <person name="Wilson R.J.M."/>
            <person name="Sato S."/>
            <person name="Ralph S.A."/>
            <person name="Mann D.J."/>
            <person name="Xiong Z."/>
            <person name="Shallom S.J."/>
            <person name="Weidman J."/>
            <person name="Jiang L."/>
            <person name="Lynn J."/>
            <person name="Weaver B."/>
            <person name="Shoaibi A."/>
            <person name="Domingo A.R."/>
            <person name="Wasawo D."/>
            <person name="Crabtree J."/>
            <person name="Wortman J.R."/>
            <person name="Haas B."/>
            <person name="Angiuoli S.V."/>
            <person name="Creasy T.H."/>
            <person name="Lu C."/>
            <person name="Suh B."/>
            <person name="Silva J.C."/>
            <person name="Utterback T.R."/>
            <person name="Feldblyum T.V."/>
            <person name="Pertea M."/>
            <person name="Allen J."/>
            <person name="Nierman W.C."/>
            <person name="Taracha E.L.N."/>
            <person name="Salzberg S.L."/>
            <person name="White O.R."/>
            <person name="Fitzhugh H.A."/>
            <person name="Morzaria S."/>
            <person name="Venter J.C."/>
            <person name="Fraser C.M."/>
            <person name="Nene V."/>
        </authorList>
    </citation>
    <scope>NUCLEOTIDE SEQUENCE [LARGE SCALE GENOMIC DNA]</scope>
    <source>
        <strain evidence="8 9">Muguga</strain>
    </source>
</reference>
<dbReference type="InterPro" id="IPR013087">
    <property type="entry name" value="Znf_C2H2_type"/>
</dbReference>
<accession>Q4N838</accession>
<evidence type="ECO:0000259" key="7">
    <source>
        <dbReference type="PROSITE" id="PS50157"/>
    </source>
</evidence>
<dbReference type="InParanoid" id="Q4N838"/>
<dbReference type="KEGG" id="tpv:TP01_0632"/>
<comment type="caution">
    <text evidence="8">The sequence shown here is derived from an EMBL/GenBank/DDBJ whole genome shotgun (WGS) entry which is preliminary data.</text>
</comment>
<keyword evidence="2" id="KW-0479">Metal-binding</keyword>
<evidence type="ECO:0000256" key="5">
    <source>
        <dbReference type="ARBA" id="ARBA00023242"/>
    </source>
</evidence>
<name>Q4N838_THEPA</name>
<dbReference type="OMA" id="KFESGWD"/>
<dbReference type="EMBL" id="AAGK01000001">
    <property type="protein sequence ID" value="EAN33870.1"/>
    <property type="molecule type" value="Genomic_DNA"/>
</dbReference>
<dbReference type="GO" id="GO:0008270">
    <property type="term" value="F:zinc ion binding"/>
    <property type="evidence" value="ECO:0007669"/>
    <property type="project" value="UniProtKB-KW"/>
</dbReference>
<dbReference type="AlphaFoldDB" id="Q4N838"/>
<dbReference type="CDD" id="cd20908">
    <property type="entry name" value="SUF4-like"/>
    <property type="match status" value="1"/>
</dbReference>
<dbReference type="PANTHER" id="PTHR23215:SF0">
    <property type="entry name" value="BUB3-INTERACTING AND GLEBS MOTIF-CONTAINING PROTEIN ZNF207"/>
    <property type="match status" value="1"/>
</dbReference>
<keyword evidence="3 6" id="KW-0863">Zinc-finger</keyword>
<dbReference type="STRING" id="5875.Q4N838"/>
<gene>
    <name evidence="8" type="ordered locus">TP01_0632</name>
</gene>
<feature type="domain" description="C2H2-type" evidence="7">
    <location>
        <begin position="37"/>
        <end position="60"/>
    </location>
</feature>
<evidence type="ECO:0000256" key="3">
    <source>
        <dbReference type="ARBA" id="ARBA00022771"/>
    </source>
</evidence>
<evidence type="ECO:0000256" key="4">
    <source>
        <dbReference type="ARBA" id="ARBA00022833"/>
    </source>
</evidence>